<protein>
    <submittedName>
        <fullName evidence="2">Uncharacterized protein</fullName>
    </submittedName>
</protein>
<organism evidence="2">
    <name type="scientific">Siphoviridae sp. ctGa111</name>
    <dbReference type="NCBI Taxonomy" id="2825413"/>
    <lineage>
        <taxon>Viruses</taxon>
        <taxon>Duplodnaviria</taxon>
        <taxon>Heunggongvirae</taxon>
        <taxon>Uroviricota</taxon>
        <taxon>Caudoviricetes</taxon>
    </lineage>
</organism>
<feature type="compositionally biased region" description="Basic and acidic residues" evidence="1">
    <location>
        <begin position="10"/>
        <end position="21"/>
    </location>
</feature>
<sequence>MTLHLQASYTDHDQSDWKSLERAQAHQQVRCRFQARSGEEFHRLPRKFEHQALPE</sequence>
<reference evidence="2" key="1">
    <citation type="journal article" date="2021" name="Proc. Natl. Acad. Sci. U.S.A.">
        <title>A Catalog of Tens of Thousands of Viruses from Human Metagenomes Reveals Hidden Associations with Chronic Diseases.</title>
        <authorList>
            <person name="Tisza M.J."/>
            <person name="Buck C.B."/>
        </authorList>
    </citation>
    <scope>NUCLEOTIDE SEQUENCE</scope>
    <source>
        <strain evidence="2">CtGa111</strain>
    </source>
</reference>
<feature type="region of interest" description="Disordered" evidence="1">
    <location>
        <begin position="1"/>
        <end position="21"/>
    </location>
</feature>
<proteinExistence type="predicted"/>
<dbReference type="EMBL" id="BK016245">
    <property type="protein sequence ID" value="DAG04795.1"/>
    <property type="molecule type" value="Genomic_DNA"/>
</dbReference>
<evidence type="ECO:0000256" key="1">
    <source>
        <dbReference type="SAM" id="MobiDB-lite"/>
    </source>
</evidence>
<accession>A0A8S5VDU8</accession>
<name>A0A8S5VDU8_9CAUD</name>
<evidence type="ECO:0000313" key="2">
    <source>
        <dbReference type="EMBL" id="DAG04795.1"/>
    </source>
</evidence>